<proteinExistence type="inferred from homology"/>
<dbReference type="RefSeq" id="WP_217866267.1">
    <property type="nucleotide sequence ID" value="NZ_CP077077.1"/>
</dbReference>
<accession>A0ABX8NEA0</accession>
<dbReference type="Pfam" id="PF01042">
    <property type="entry name" value="Ribonuc_L-PSP"/>
    <property type="match status" value="1"/>
</dbReference>
<sequence length="383" mass="41096">MTLSIPFGDNALALSFAGSRHKFLSATCTPDAFSDCLLQLVAASSSEPVPLGVLRLVVAVSDQDQLHGILEQLTKDFPALLCRAEVVVQPPFSGQLQLSAWLVDQAAIANEASSNSSSAALQWLFSASNELVPSNAQVASVFSRQFYDGMTFGHAQGHTPDDLLRAWIYIGNITQGRHDETPYQQVNAARRDVFQEVGIGKGTVGSPFPASTGIGTQGPSLTLGLLSCRTRPGMRLVALENRRQTSAFHYPKEESLIAPLFSRAVAILGGAQAMVFVSGTASIVGAKSVHLGDIEQQTRQTLENIGNLLCARLLSDYDCYPAVSGLESIVSYTVYIKHRKDFALVRAVCAALLPDRAVASFVEADVCRTELLVEIEAIAVMPE</sequence>
<keyword evidence="4" id="KW-1185">Reference proteome</keyword>
<dbReference type="InterPro" id="IPR049368">
    <property type="entry name" value="FkbO_Hyg5-like_N"/>
</dbReference>
<dbReference type="Pfam" id="PF21168">
    <property type="entry name" value="FkbO_Hyg5-like_N"/>
    <property type="match status" value="1"/>
</dbReference>
<dbReference type="EMBL" id="CP077077">
    <property type="protein sequence ID" value="QXH54759.1"/>
    <property type="molecule type" value="Genomic_DNA"/>
</dbReference>
<evidence type="ECO:0000313" key="3">
    <source>
        <dbReference type="EMBL" id="QXH54759.1"/>
    </source>
</evidence>
<feature type="domain" description="Chorismatase FkbO/Hyg5-like N-terminal" evidence="2">
    <location>
        <begin position="101"/>
        <end position="226"/>
    </location>
</feature>
<dbReference type="Proteomes" id="UP000824010">
    <property type="component" value="Chromosome"/>
</dbReference>
<dbReference type="PANTHER" id="PTHR11803">
    <property type="entry name" value="2-IMINOBUTANOATE/2-IMINOPROPANOATE DEAMINASE RIDA"/>
    <property type="match status" value="1"/>
</dbReference>
<dbReference type="InterPro" id="IPR006175">
    <property type="entry name" value="YjgF/YER057c/UK114"/>
</dbReference>
<gene>
    <name evidence="3" type="ORF">KSS90_15455</name>
</gene>
<name>A0ABX8NEA0_9PSED</name>
<reference evidence="3 4" key="1">
    <citation type="journal article" date="2021" name="Microorganisms">
        <title>The Ever-Expanding Pseudomonas Genus: Description of 43 New Species and Partition of the Pseudomonas putida Group.</title>
        <authorList>
            <person name="Girard L."/>
            <person name="Lood C."/>
            <person name="Hofte M."/>
            <person name="Vandamme P."/>
            <person name="Rokni-Zadeh H."/>
            <person name="van Noort V."/>
            <person name="Lavigne R."/>
            <person name="De Mot R."/>
        </authorList>
    </citation>
    <scope>NUCLEOTIDE SEQUENCE [LARGE SCALE GENOMIC DNA]</scope>
    <source>
        <strain evidence="3 4">COW77</strain>
    </source>
</reference>
<evidence type="ECO:0000313" key="4">
    <source>
        <dbReference type="Proteomes" id="UP000824010"/>
    </source>
</evidence>
<evidence type="ECO:0000259" key="2">
    <source>
        <dbReference type="Pfam" id="PF21168"/>
    </source>
</evidence>
<evidence type="ECO:0000256" key="1">
    <source>
        <dbReference type="ARBA" id="ARBA00010552"/>
    </source>
</evidence>
<comment type="similarity">
    <text evidence="1">Belongs to the RutC family.</text>
</comment>
<dbReference type="PANTHER" id="PTHR11803:SF58">
    <property type="entry name" value="PROTEIN HMF1-RELATED"/>
    <property type="match status" value="1"/>
</dbReference>
<dbReference type="CDD" id="cd06153">
    <property type="entry name" value="YjgF_YER057c_UK114_like_5"/>
    <property type="match status" value="1"/>
</dbReference>
<protein>
    <recommendedName>
        <fullName evidence="2">Chorismatase FkbO/Hyg5-like N-terminal domain-containing protein</fullName>
    </recommendedName>
</protein>
<organism evidence="3 4">
    <name type="scientific">Pseudomonas maumuensis</name>
    <dbReference type="NCBI Taxonomy" id="2842354"/>
    <lineage>
        <taxon>Bacteria</taxon>
        <taxon>Pseudomonadati</taxon>
        <taxon>Pseudomonadota</taxon>
        <taxon>Gammaproteobacteria</taxon>
        <taxon>Pseudomonadales</taxon>
        <taxon>Pseudomonadaceae</taxon>
        <taxon>Pseudomonas</taxon>
    </lineage>
</organism>